<evidence type="ECO:0000313" key="3">
    <source>
        <dbReference type="Proteomes" id="UP001139477"/>
    </source>
</evidence>
<name>A0A9X2FRG3_9RHOB</name>
<comment type="caution">
    <text evidence="2">The sequence shown here is derived from an EMBL/GenBank/DDBJ whole genome shotgun (WGS) entry which is preliminary data.</text>
</comment>
<gene>
    <name evidence="2" type="ORF">NHG85_18800</name>
</gene>
<protein>
    <submittedName>
        <fullName evidence="2">Uncharacterized protein</fullName>
    </submittedName>
</protein>
<dbReference type="EMBL" id="JAMYXC010000311">
    <property type="protein sequence ID" value="MCP1170557.1"/>
    <property type="molecule type" value="Genomic_DNA"/>
</dbReference>
<evidence type="ECO:0000256" key="1">
    <source>
        <dbReference type="SAM" id="MobiDB-lite"/>
    </source>
</evidence>
<dbReference type="Proteomes" id="UP001139477">
    <property type="component" value="Unassembled WGS sequence"/>
</dbReference>
<keyword evidence="3" id="KW-1185">Reference proteome</keyword>
<feature type="compositionally biased region" description="Basic and acidic residues" evidence="1">
    <location>
        <begin position="1"/>
        <end position="11"/>
    </location>
</feature>
<dbReference type="RefSeq" id="WP_253335271.1">
    <property type="nucleotide sequence ID" value="NZ_JAMYXC010000311.1"/>
</dbReference>
<evidence type="ECO:0000313" key="2">
    <source>
        <dbReference type="EMBL" id="MCP1170557.1"/>
    </source>
</evidence>
<sequence length="166" mass="18220">MERETRSEKRAGPAMRSAPAPSLGAIDALQRGDPDAPPRPIPDLSCIDPSCRMEKASRCLHDTAAQLCVLPSRLRRRIRARQLLGFWSEQDKCWKLPEIQFDGPLPLTGLAPILQAMPAHMQPADIYGFLTTPQPDLEDETGRAMTAAAWLRKGGDAGAVIRLIEA</sequence>
<accession>A0A9X2FRG3</accession>
<organism evidence="2 3">
    <name type="scientific">Limimaricola litoreus</name>
    <dbReference type="NCBI Taxonomy" id="2955316"/>
    <lineage>
        <taxon>Bacteria</taxon>
        <taxon>Pseudomonadati</taxon>
        <taxon>Pseudomonadota</taxon>
        <taxon>Alphaproteobacteria</taxon>
        <taxon>Rhodobacterales</taxon>
        <taxon>Paracoccaceae</taxon>
        <taxon>Limimaricola</taxon>
    </lineage>
</organism>
<dbReference type="AlphaFoldDB" id="A0A9X2FRG3"/>
<reference evidence="2" key="1">
    <citation type="submission" date="2022-06" db="EMBL/GenBank/DDBJ databases">
        <title>Limimaricola sediminis sp. nov., isolated from an intertidal sediment.</title>
        <authorList>
            <person name="Shao X."/>
        </authorList>
    </citation>
    <scope>NUCLEOTIDE SEQUENCE</scope>
    <source>
        <strain evidence="2">ASW11-118</strain>
    </source>
</reference>
<feature type="region of interest" description="Disordered" evidence="1">
    <location>
        <begin position="1"/>
        <end position="41"/>
    </location>
</feature>
<proteinExistence type="predicted"/>